<dbReference type="Pfam" id="PF06112">
    <property type="entry name" value="Herpes_capsid"/>
    <property type="match status" value="1"/>
</dbReference>
<feature type="region of interest" description="Disordered" evidence="4">
    <location>
        <begin position="95"/>
        <end position="117"/>
    </location>
</feature>
<dbReference type="GO" id="GO:0019028">
    <property type="term" value="C:viral capsid"/>
    <property type="evidence" value="ECO:0007669"/>
    <property type="project" value="UniProtKB-KW"/>
</dbReference>
<reference evidence="5" key="1">
    <citation type="submission" date="2017-04" db="EMBL/GenBank/DDBJ databases">
        <title>Genome sequence of delphinid gammaherpesvirus 1 from an Atlantic bottlenose dolphin (Tursiops truncatus).</title>
        <authorList>
            <person name="Davison A.J."/>
            <person name="Subramaniam K."/>
            <person name="Kerr K."/>
            <person name="Jacob J.J."/>
            <person name="Landrau-Giovannetti N."/>
            <person name="Waltzek T.B."/>
        </authorList>
    </citation>
    <scope>NUCLEOTIDE SEQUENCE [LARGE SCALE GENOMIC DNA]</scope>
    <source>
        <strain evidence="5">Sarasota</strain>
    </source>
</reference>
<organism evidence="5">
    <name type="scientific">Common bottlenose dolphin gammaherpesvirus 1 strain Sarasota</name>
    <dbReference type="NCBI Taxonomy" id="2022783"/>
    <lineage>
        <taxon>Viruses</taxon>
        <taxon>Duplodnaviria</taxon>
        <taxon>Heunggongvirae</taxon>
        <taxon>Peploviricota</taxon>
        <taxon>Herviviricetes</taxon>
        <taxon>Herpesvirales</taxon>
        <taxon>Orthoherpesviridae</taxon>
        <taxon>Gammaherpesvirinae</taxon>
        <taxon>Bossavirus</taxon>
        <taxon>Bossavirus delphinidgamma1</taxon>
        <taxon>Delphinid gammaherpesvirus 1</taxon>
    </lineage>
</organism>
<proteinExistence type="predicted"/>
<keyword evidence="6" id="KW-1185">Reference proteome</keyword>
<accession>A0A1Z1NE41</accession>
<gene>
    <name evidence="5" type="primary">ORF65</name>
</gene>
<dbReference type="RefSeq" id="YP_009388565.1">
    <property type="nucleotide sequence ID" value="NC_035117.1"/>
</dbReference>
<keyword evidence="2" id="KW-1048">Host nucleus</keyword>
<dbReference type="EMBL" id="KY965444">
    <property type="protein sequence ID" value="ARW78127.1"/>
    <property type="molecule type" value="Genomic_DNA"/>
</dbReference>
<keyword evidence="3" id="KW-0946">Virion</keyword>
<sequence length="139" mass="15139">MATGLKLPIVQHRLEHDYPNSSLVQMLQTLDHEKDVTNEEFAVAQKHYLVFLTCQMLYNKYLVAQNGVRRRNHIQNLIGKQATVEGFGGLAAADGTSVPKTRPAGNDAKLASSQGAPAAIGAAPACDLMEDKTVPKRKK</sequence>
<protein>
    <submittedName>
        <fullName evidence="5">Small capsid protein</fullName>
    </submittedName>
</protein>
<dbReference type="Proteomes" id="UP000214863">
    <property type="component" value="Segment"/>
</dbReference>
<dbReference type="KEGG" id="vg:33194279"/>
<evidence type="ECO:0000313" key="6">
    <source>
        <dbReference type="Proteomes" id="UP000214863"/>
    </source>
</evidence>
<evidence type="ECO:0000256" key="3">
    <source>
        <dbReference type="ARBA" id="ARBA00022844"/>
    </source>
</evidence>
<dbReference type="InterPro" id="IPR009299">
    <property type="entry name" value="Herpes_capsid"/>
</dbReference>
<keyword evidence="1" id="KW-0167">Capsid protein</keyword>
<evidence type="ECO:0000256" key="2">
    <source>
        <dbReference type="ARBA" id="ARBA00022562"/>
    </source>
</evidence>
<dbReference type="GeneID" id="33194279"/>
<evidence type="ECO:0000313" key="5">
    <source>
        <dbReference type="EMBL" id="ARW78127.1"/>
    </source>
</evidence>
<evidence type="ECO:0000256" key="1">
    <source>
        <dbReference type="ARBA" id="ARBA00022561"/>
    </source>
</evidence>
<name>A0A1Z1NE41_9GAMA</name>
<evidence type="ECO:0000256" key="4">
    <source>
        <dbReference type="SAM" id="MobiDB-lite"/>
    </source>
</evidence>